<feature type="domain" description="N-acetyltransferase" evidence="2">
    <location>
        <begin position="5"/>
        <end position="154"/>
    </location>
</feature>
<proteinExistence type="predicted"/>
<dbReference type="PANTHER" id="PTHR13947:SF37">
    <property type="entry name" value="LD18367P"/>
    <property type="match status" value="1"/>
</dbReference>
<keyword evidence="1 3" id="KW-0808">Transferase</keyword>
<name>A0A512PLS8_9LACO</name>
<evidence type="ECO:0000259" key="2">
    <source>
        <dbReference type="PROSITE" id="PS51186"/>
    </source>
</evidence>
<organism evidence="3 4">
    <name type="scientific">Lentilactobacillus rapi</name>
    <dbReference type="NCBI Taxonomy" id="481723"/>
    <lineage>
        <taxon>Bacteria</taxon>
        <taxon>Bacillati</taxon>
        <taxon>Bacillota</taxon>
        <taxon>Bacilli</taxon>
        <taxon>Lactobacillales</taxon>
        <taxon>Lactobacillaceae</taxon>
        <taxon>Lentilactobacillus</taxon>
    </lineage>
</organism>
<dbReference type="Gene3D" id="3.40.630.30">
    <property type="match status" value="1"/>
</dbReference>
<dbReference type="PANTHER" id="PTHR13947">
    <property type="entry name" value="GNAT FAMILY N-ACETYLTRANSFERASE"/>
    <property type="match status" value="1"/>
</dbReference>
<gene>
    <name evidence="3" type="primary">yvbK</name>
    <name evidence="3" type="ORF">LRA02_10100</name>
</gene>
<dbReference type="PROSITE" id="PS51186">
    <property type="entry name" value="GNAT"/>
    <property type="match status" value="1"/>
</dbReference>
<dbReference type="CDD" id="cd04301">
    <property type="entry name" value="NAT_SF"/>
    <property type="match status" value="1"/>
</dbReference>
<dbReference type="InterPro" id="IPR000182">
    <property type="entry name" value="GNAT_dom"/>
</dbReference>
<comment type="caution">
    <text evidence="3">The sequence shown here is derived from an EMBL/GenBank/DDBJ whole genome shotgun (WGS) entry which is preliminary data.</text>
</comment>
<sequence>MNNQLDIQPFTQASSRHYDLLLTADPAKQLVDAYLKRSINFEANINGVLVGVLILIETRPETIEIVNIAVASTYQNQGIGSRLLNFATNWAKDRHYRVIEIGTGSTSFDQLYVYQKNGFRLVGIDQDFFTRNYTEPIIENKLVLKDMVRLRKYL</sequence>
<evidence type="ECO:0000256" key="1">
    <source>
        <dbReference type="ARBA" id="ARBA00022679"/>
    </source>
</evidence>
<dbReference type="OrthoDB" id="162775at2"/>
<dbReference type="InterPro" id="IPR050769">
    <property type="entry name" value="NAT_camello-type"/>
</dbReference>
<evidence type="ECO:0000313" key="3">
    <source>
        <dbReference type="EMBL" id="GEP72142.1"/>
    </source>
</evidence>
<dbReference type="STRING" id="1423795.FD12_GL001848"/>
<dbReference type="Pfam" id="PF00583">
    <property type="entry name" value="Acetyltransf_1"/>
    <property type="match status" value="1"/>
</dbReference>
<reference evidence="3 4" key="1">
    <citation type="submission" date="2019-07" db="EMBL/GenBank/DDBJ databases">
        <title>Whole genome shotgun sequence of Lactobacillus rapi NBRC 109618.</title>
        <authorList>
            <person name="Hosoyama A."/>
            <person name="Uohara A."/>
            <person name="Ohji S."/>
            <person name="Ichikawa N."/>
        </authorList>
    </citation>
    <scope>NUCLEOTIDE SEQUENCE [LARGE SCALE GENOMIC DNA]</scope>
    <source>
        <strain evidence="3 4">NBRC 109618</strain>
    </source>
</reference>
<dbReference type="AlphaFoldDB" id="A0A512PLS8"/>
<protein>
    <submittedName>
        <fullName evidence="3">Putative N-acetyltransferase YvbK</fullName>
    </submittedName>
</protein>
<accession>A0A512PLS8</accession>
<dbReference type="GO" id="GO:0008080">
    <property type="term" value="F:N-acetyltransferase activity"/>
    <property type="evidence" value="ECO:0007669"/>
    <property type="project" value="InterPro"/>
</dbReference>
<dbReference type="EMBL" id="BKAM01000009">
    <property type="protein sequence ID" value="GEP72142.1"/>
    <property type="molecule type" value="Genomic_DNA"/>
</dbReference>
<dbReference type="Proteomes" id="UP000321569">
    <property type="component" value="Unassembled WGS sequence"/>
</dbReference>
<dbReference type="SUPFAM" id="SSF55729">
    <property type="entry name" value="Acyl-CoA N-acyltransferases (Nat)"/>
    <property type="match status" value="1"/>
</dbReference>
<evidence type="ECO:0000313" key="4">
    <source>
        <dbReference type="Proteomes" id="UP000321569"/>
    </source>
</evidence>
<dbReference type="RefSeq" id="WP_056981964.1">
    <property type="nucleotide sequence ID" value="NZ_BKAM01000009.1"/>
</dbReference>
<dbReference type="InterPro" id="IPR016181">
    <property type="entry name" value="Acyl_CoA_acyltransferase"/>
</dbReference>